<name>A0A1G6L301_NIADE</name>
<evidence type="ECO:0000313" key="2">
    <source>
        <dbReference type="Proteomes" id="UP000198757"/>
    </source>
</evidence>
<dbReference type="Pfam" id="PF17170">
    <property type="entry name" value="DUF5128"/>
    <property type="match status" value="1"/>
</dbReference>
<proteinExistence type="predicted"/>
<reference evidence="2" key="1">
    <citation type="submission" date="2016-10" db="EMBL/GenBank/DDBJ databases">
        <authorList>
            <person name="Varghese N."/>
            <person name="Submissions S."/>
        </authorList>
    </citation>
    <scope>NUCLEOTIDE SEQUENCE [LARGE SCALE GENOMIC DNA]</scope>
    <source>
        <strain evidence="2">DSM 25811 / CCM 8410 / LMG 26954 / E90</strain>
    </source>
</reference>
<dbReference type="EMBL" id="FMZO01000002">
    <property type="protein sequence ID" value="SDC37478.1"/>
    <property type="molecule type" value="Genomic_DNA"/>
</dbReference>
<gene>
    <name evidence="1" type="ORF">SAMN04487894_102195</name>
</gene>
<organism evidence="1 2">
    <name type="scientific">Niabella drilacis (strain DSM 25811 / CCM 8410 / CCUG 62505 / LMG 26954 / E90)</name>
    <dbReference type="NCBI Taxonomy" id="1285928"/>
    <lineage>
        <taxon>Bacteria</taxon>
        <taxon>Pseudomonadati</taxon>
        <taxon>Bacteroidota</taxon>
        <taxon>Chitinophagia</taxon>
        <taxon>Chitinophagales</taxon>
        <taxon>Chitinophagaceae</taxon>
        <taxon>Niabella</taxon>
    </lineage>
</organism>
<sequence>MLLGLLIGTWSMVYTQPRPVLLDPAKAKDTTRSGIFDETEFIPLETSHQSIFGIIKQLVVTDKYFIILDTDTDAILFFDKQGKFITKYKNAPKRYRIHFIQQDKSRNALLIFSQHKNYNLTLTKLQAHLAKDQGSKPSTLVSATRLYLNDLPALRTEIVPAPAYLLANPVSLGSRKFIFSFIRSDAQNTEMQDHELKVMNEDSVVREYFPYHTKTDSVFYGRTAHQCSFFPTLNDSVLFISRPFQPFIYRLTPDSIAAMYEIAGSKMRPAASMPNAFSFAPVDQISFGSITISTRAGSGGSLLGSNMNTVNNFANLERFLFFNVRQPFGNYNYYVFDKKENRLYDRSKLKADSSSFLFPLQGPVLAFDEKNIYQGLSARALFNLKKGAAKMNPQYEKTLARFYKTGKPADNPVILRLKPKED</sequence>
<dbReference type="AlphaFoldDB" id="A0A1G6L301"/>
<protein>
    <recommendedName>
        <fullName evidence="3">6-bladed beta-propeller protein</fullName>
    </recommendedName>
</protein>
<evidence type="ECO:0000313" key="1">
    <source>
        <dbReference type="EMBL" id="SDC37478.1"/>
    </source>
</evidence>
<evidence type="ECO:0008006" key="3">
    <source>
        <dbReference type="Google" id="ProtNLM"/>
    </source>
</evidence>
<keyword evidence="2" id="KW-1185">Reference proteome</keyword>
<accession>A0A1G6L301</accession>
<dbReference type="STRING" id="1285928.SAMN04487894_102195"/>
<dbReference type="Proteomes" id="UP000198757">
    <property type="component" value="Unassembled WGS sequence"/>
</dbReference>